<evidence type="ECO:0000259" key="2">
    <source>
        <dbReference type="Pfam" id="PF02769"/>
    </source>
</evidence>
<proteinExistence type="inferred from homology"/>
<dbReference type="HAMAP" id="MF_02128">
    <property type="entry name" value="TMP_kinase"/>
    <property type="match status" value="1"/>
</dbReference>
<dbReference type="EMBL" id="CAEZYW010000061">
    <property type="protein sequence ID" value="CAB4736927.1"/>
    <property type="molecule type" value="Genomic_DNA"/>
</dbReference>
<evidence type="ECO:0000313" key="3">
    <source>
        <dbReference type="EMBL" id="CAB4736927.1"/>
    </source>
</evidence>
<feature type="domain" description="PurM-like N-terminal" evidence="1">
    <location>
        <begin position="42"/>
        <end position="152"/>
    </location>
</feature>
<dbReference type="Gene3D" id="3.30.1330.10">
    <property type="entry name" value="PurM-like, N-terminal domain"/>
    <property type="match status" value="1"/>
</dbReference>
<dbReference type="SUPFAM" id="SSF56042">
    <property type="entry name" value="PurM C-terminal domain-like"/>
    <property type="match status" value="1"/>
</dbReference>
<dbReference type="AlphaFoldDB" id="A0A6J6SQV7"/>
<accession>A0A6J6SQV7</accession>
<dbReference type="NCBIfam" id="NF004351">
    <property type="entry name" value="PRK05731.1-4"/>
    <property type="match status" value="1"/>
</dbReference>
<dbReference type="GO" id="GO:0009030">
    <property type="term" value="F:thiamine-phosphate kinase activity"/>
    <property type="evidence" value="ECO:0007669"/>
    <property type="project" value="InterPro"/>
</dbReference>
<dbReference type="InterPro" id="IPR010918">
    <property type="entry name" value="PurM-like_C_dom"/>
</dbReference>
<gene>
    <name evidence="3" type="ORF">UFOPK2786_00542</name>
</gene>
<dbReference type="SUPFAM" id="SSF55326">
    <property type="entry name" value="PurM N-terminal domain-like"/>
    <property type="match status" value="1"/>
</dbReference>
<dbReference type="Pfam" id="PF00586">
    <property type="entry name" value="AIRS"/>
    <property type="match status" value="1"/>
</dbReference>
<dbReference type="GO" id="GO:0009228">
    <property type="term" value="P:thiamine biosynthetic process"/>
    <property type="evidence" value="ECO:0007669"/>
    <property type="project" value="InterPro"/>
</dbReference>
<evidence type="ECO:0000259" key="1">
    <source>
        <dbReference type="Pfam" id="PF00586"/>
    </source>
</evidence>
<name>A0A6J6SQV7_9ZZZZ</name>
<reference evidence="3" key="1">
    <citation type="submission" date="2020-05" db="EMBL/GenBank/DDBJ databases">
        <authorList>
            <person name="Chiriac C."/>
            <person name="Salcher M."/>
            <person name="Ghai R."/>
            <person name="Kavagutti S V."/>
        </authorList>
    </citation>
    <scope>NUCLEOTIDE SEQUENCE</scope>
</reference>
<feature type="domain" description="PurM-like C-terminal" evidence="2">
    <location>
        <begin position="166"/>
        <end position="257"/>
    </location>
</feature>
<organism evidence="3">
    <name type="scientific">freshwater metagenome</name>
    <dbReference type="NCBI Taxonomy" id="449393"/>
    <lineage>
        <taxon>unclassified sequences</taxon>
        <taxon>metagenomes</taxon>
        <taxon>ecological metagenomes</taxon>
    </lineage>
</organism>
<protein>
    <submittedName>
        <fullName evidence="3">Unannotated protein</fullName>
    </submittedName>
</protein>
<dbReference type="PANTHER" id="PTHR30270">
    <property type="entry name" value="THIAMINE-MONOPHOSPHATE KINASE"/>
    <property type="match status" value="1"/>
</dbReference>
<dbReference type="InterPro" id="IPR036676">
    <property type="entry name" value="PurM-like_C_sf"/>
</dbReference>
<dbReference type="NCBIfam" id="TIGR01379">
    <property type="entry name" value="thiL"/>
    <property type="match status" value="1"/>
</dbReference>
<dbReference type="CDD" id="cd02194">
    <property type="entry name" value="ThiL"/>
    <property type="match status" value="1"/>
</dbReference>
<dbReference type="InterPro" id="IPR016188">
    <property type="entry name" value="PurM-like_N"/>
</dbReference>
<dbReference type="Gene3D" id="3.90.650.10">
    <property type="entry name" value="PurM-like C-terminal domain"/>
    <property type="match status" value="1"/>
</dbReference>
<dbReference type="PANTHER" id="PTHR30270:SF0">
    <property type="entry name" value="THIAMINE-MONOPHOSPHATE KINASE"/>
    <property type="match status" value="1"/>
</dbReference>
<dbReference type="InterPro" id="IPR036921">
    <property type="entry name" value="PurM-like_N_sf"/>
</dbReference>
<sequence length="338" mass="33401">MTESRPLADSSGVTIGDTGEFTLIGRITAHLPDSDAVLVGPGDDTALITAASGSVLATIDVLVEGTHFRRDWSSAADIGHKAAAASLADIAAMGGVATALLVGFAAPADLPLDWALECAAGIAAEAAAVGACVVGGDVVASPIVTLSVTALGDMQGRAPVLRSGARPGDVVALAGRLGLSAAGLAMLSRGVSVPSTLVDAHRRPEPPYLAGPVAAAAGATAMIDVSDGLVADARHLAEASGVCLILGTSAWGISEPLAEAGLALGVDPREWMLTGGEDHGLLATFPADVVVPPPFVIIGSVADVGSSESGGEFPGVMVDGQRREGPGGHVHFGGLIRG</sequence>
<dbReference type="InterPro" id="IPR006283">
    <property type="entry name" value="ThiL-like"/>
</dbReference>
<dbReference type="PIRSF" id="PIRSF005303">
    <property type="entry name" value="Thiam_monoph_kin"/>
    <property type="match status" value="1"/>
</dbReference>
<dbReference type="Pfam" id="PF02769">
    <property type="entry name" value="AIRS_C"/>
    <property type="match status" value="1"/>
</dbReference>